<dbReference type="EMBL" id="JACHCB010000002">
    <property type="protein sequence ID" value="MBB6108400.1"/>
    <property type="molecule type" value="Genomic_DNA"/>
</dbReference>
<dbReference type="EC" id="2.3.1.267" evidence="2"/>
<feature type="domain" description="N-acetyltransferase" evidence="1">
    <location>
        <begin position="10"/>
        <end position="170"/>
    </location>
</feature>
<dbReference type="Pfam" id="PF13302">
    <property type="entry name" value="Acetyltransf_3"/>
    <property type="match status" value="1"/>
</dbReference>
<dbReference type="InterPro" id="IPR000182">
    <property type="entry name" value="GNAT_dom"/>
</dbReference>
<dbReference type="InterPro" id="IPR016181">
    <property type="entry name" value="Acyl_CoA_acyltransferase"/>
</dbReference>
<reference evidence="2 3" key="1">
    <citation type="submission" date="2020-08" db="EMBL/GenBank/DDBJ databases">
        <title>Genomic Encyclopedia of Type Strains, Phase IV (KMG-V): Genome sequencing to study the core and pangenomes of soil and plant-associated prokaryotes.</title>
        <authorList>
            <person name="Whitman W."/>
        </authorList>
    </citation>
    <scope>NUCLEOTIDE SEQUENCE [LARGE SCALE GENOMIC DNA]</scope>
    <source>
        <strain evidence="2 3">ANJLi2</strain>
    </source>
</reference>
<dbReference type="Proteomes" id="UP000541583">
    <property type="component" value="Unassembled WGS sequence"/>
</dbReference>
<organism evidence="2 3">
    <name type="scientific">Mucilaginibacter lappiensis</name>
    <dbReference type="NCBI Taxonomy" id="354630"/>
    <lineage>
        <taxon>Bacteria</taxon>
        <taxon>Pseudomonadati</taxon>
        <taxon>Bacteroidota</taxon>
        <taxon>Sphingobacteriia</taxon>
        <taxon>Sphingobacteriales</taxon>
        <taxon>Sphingobacteriaceae</taxon>
        <taxon>Mucilaginibacter</taxon>
    </lineage>
</organism>
<dbReference type="InterPro" id="IPR051531">
    <property type="entry name" value="N-acetyltransferase"/>
</dbReference>
<evidence type="ECO:0000259" key="1">
    <source>
        <dbReference type="PROSITE" id="PS51186"/>
    </source>
</evidence>
<comment type="caution">
    <text evidence="2">The sequence shown here is derived from an EMBL/GenBank/DDBJ whole genome shotgun (WGS) entry which is preliminary data.</text>
</comment>
<evidence type="ECO:0000313" key="2">
    <source>
        <dbReference type="EMBL" id="MBB6108400.1"/>
    </source>
</evidence>
<dbReference type="PANTHER" id="PTHR43792:SF1">
    <property type="entry name" value="N-ACETYLTRANSFERASE DOMAIN-CONTAINING PROTEIN"/>
    <property type="match status" value="1"/>
</dbReference>
<sequence length="170" mass="19322">MNIITQTPRLLICEFTPEDETLLLDLDADARLTRYVKKRTAQESKKVFKDTLKDYQKQSGMGRWGIFSLADNDFVGVCILNYSEFDSSSIELGYRLHLKYWGSGIATELAQALVSYGLNEIGLKEICAVTHPENRASQKVLFKAGFQPHGRAFWYGEDLPFFKVSRSSPL</sequence>
<dbReference type="Gene3D" id="3.40.630.30">
    <property type="match status" value="1"/>
</dbReference>
<dbReference type="RefSeq" id="WP_076371321.1">
    <property type="nucleotide sequence ID" value="NZ_FTMG01000002.1"/>
</dbReference>
<dbReference type="PANTHER" id="PTHR43792">
    <property type="entry name" value="GNAT FAMILY, PUTATIVE (AFU_ORTHOLOGUE AFUA_3G00765)-RELATED-RELATED"/>
    <property type="match status" value="1"/>
</dbReference>
<evidence type="ECO:0000313" key="3">
    <source>
        <dbReference type="Proteomes" id="UP000541583"/>
    </source>
</evidence>
<proteinExistence type="predicted"/>
<keyword evidence="3" id="KW-1185">Reference proteome</keyword>
<keyword evidence="2" id="KW-0012">Acyltransferase</keyword>
<keyword evidence="2" id="KW-0808">Transferase</keyword>
<name>A0ABR6PF55_9SPHI</name>
<dbReference type="SUPFAM" id="SSF55729">
    <property type="entry name" value="Acyl-CoA N-acyltransferases (Nat)"/>
    <property type="match status" value="1"/>
</dbReference>
<dbReference type="GO" id="GO:0008999">
    <property type="term" value="F:protein-N-terminal-alanine acetyltransferase activity"/>
    <property type="evidence" value="ECO:0007669"/>
    <property type="project" value="UniProtKB-EC"/>
</dbReference>
<dbReference type="PROSITE" id="PS51186">
    <property type="entry name" value="GNAT"/>
    <property type="match status" value="1"/>
</dbReference>
<accession>A0ABR6PF55</accession>
<protein>
    <submittedName>
        <fullName evidence="2">Ribosomal-protein-alanine N-acetyltransferase</fullName>
        <ecNumber evidence="2">2.3.1.267</ecNumber>
    </submittedName>
</protein>
<gene>
    <name evidence="2" type="ORF">HDF23_001135</name>
</gene>